<dbReference type="SUPFAM" id="SSF53850">
    <property type="entry name" value="Periplasmic binding protein-like II"/>
    <property type="match status" value="1"/>
</dbReference>
<organism evidence="2 3">
    <name type="scientific">Criibacterium bergeronii</name>
    <dbReference type="NCBI Taxonomy" id="1871336"/>
    <lineage>
        <taxon>Bacteria</taxon>
        <taxon>Bacillati</taxon>
        <taxon>Bacillota</taxon>
        <taxon>Clostridia</taxon>
        <taxon>Peptostreptococcales</taxon>
        <taxon>Filifactoraceae</taxon>
        <taxon>Criibacterium</taxon>
    </lineage>
</organism>
<keyword evidence="3" id="KW-1185">Reference proteome</keyword>
<dbReference type="Pfam" id="PF13416">
    <property type="entry name" value="SBP_bac_8"/>
    <property type="match status" value="1"/>
</dbReference>
<comment type="caution">
    <text evidence="2">The sequence shown here is derived from an EMBL/GenBank/DDBJ whole genome shotgun (WGS) entry which is preliminary data.</text>
</comment>
<dbReference type="PROSITE" id="PS51257">
    <property type="entry name" value="PROKAR_LIPOPROTEIN"/>
    <property type="match status" value="1"/>
</dbReference>
<dbReference type="PANTHER" id="PTHR43649:SF12">
    <property type="entry name" value="DIACETYLCHITOBIOSE BINDING PROTEIN DASA"/>
    <property type="match status" value="1"/>
</dbReference>
<gene>
    <name evidence="2" type="ORF">BBG48_003585</name>
</gene>
<proteinExistence type="predicted"/>
<keyword evidence="1" id="KW-0732">Signal</keyword>
<sequence length="452" mass="50608">MRFKKTVLAFLSAATMLALTACGGGNTTAPEKKDAAADAGKGSVYYLNFKPEVETIWNDVAKTYTEETGVPVKVVTAASGTYETTLKSEMTKSDAPTLFQINGPVGYQSWKDYTLDLKDSEIYSHLLDKELAVKDGEGVFGIPYVVEGYGIIYNDALMQKYIGLDGAKVKSVDEINNFAKLKEVTEDMQAKKADLGIEGVFASTSLKPGEDWRWQTHLANLPIFYEYRDDKVSDKAEVTFKYAENYKNIFDLYINNSTVDPSVLTGKSVTDSMAEFALEQCVMVQNGNWAWSQISGVSGNKVKPENIKFLPIYTGVEGEEKQSICVGTENFFSVNSQTTPENQKASIDFLNWLFTSEKGKAYVTKDLGFIAPFDTFNDTERPEDPLAKEVVKYMANKDLYNVNWNFTSFPSQAFKDTFGQALGQYASKNMTFDEVKELFINEWKTEKEMTQQ</sequence>
<dbReference type="Gene3D" id="3.40.190.10">
    <property type="entry name" value="Periplasmic binding protein-like II"/>
    <property type="match status" value="2"/>
</dbReference>
<dbReference type="RefSeq" id="WP_068912004.1">
    <property type="nucleotide sequence ID" value="NZ_MBEW02000005.1"/>
</dbReference>
<dbReference type="InterPro" id="IPR050490">
    <property type="entry name" value="Bact_solute-bd_prot1"/>
</dbReference>
<evidence type="ECO:0000256" key="1">
    <source>
        <dbReference type="SAM" id="SignalP"/>
    </source>
</evidence>
<dbReference type="EMBL" id="MBEW02000005">
    <property type="protein sequence ID" value="RDY21676.1"/>
    <property type="molecule type" value="Genomic_DNA"/>
</dbReference>
<evidence type="ECO:0000313" key="2">
    <source>
        <dbReference type="EMBL" id="RDY21676.1"/>
    </source>
</evidence>
<name>A0A371IMM3_9FIRM</name>
<dbReference type="PANTHER" id="PTHR43649">
    <property type="entry name" value="ARABINOSE-BINDING PROTEIN-RELATED"/>
    <property type="match status" value="1"/>
</dbReference>
<accession>A0A371IMM3</accession>
<feature type="signal peptide" evidence="1">
    <location>
        <begin position="1"/>
        <end position="20"/>
    </location>
</feature>
<evidence type="ECO:0000313" key="3">
    <source>
        <dbReference type="Proteomes" id="UP000093352"/>
    </source>
</evidence>
<protein>
    <submittedName>
        <fullName evidence="2">Carbohydrate ABC transporter substrate-binding protein</fullName>
    </submittedName>
</protein>
<dbReference type="STRING" id="1871336.BBG48_06150"/>
<dbReference type="Proteomes" id="UP000093352">
    <property type="component" value="Unassembled WGS sequence"/>
</dbReference>
<reference evidence="2 3" key="1">
    <citation type="journal article" date="2016" name="Genome Announc.">
        <title>Draft Genome Sequence of Criibacterium bergeronii gen. nov., sp. nov., Strain CCRI-22567T, Isolated from a Vaginal Sample from a Woman with Bacterial Vaginosis.</title>
        <authorList>
            <person name="Maheux A.F."/>
            <person name="Berube E."/>
            <person name="Boudreau D.K."/>
            <person name="Raymond F."/>
            <person name="Corbeil J."/>
            <person name="Roy P.H."/>
            <person name="Boissinot M."/>
            <person name="Omar R.F."/>
        </authorList>
    </citation>
    <scope>NUCLEOTIDE SEQUENCE [LARGE SCALE GENOMIC DNA]</scope>
    <source>
        <strain evidence="2 3">CCRI-22567</strain>
    </source>
</reference>
<dbReference type="AlphaFoldDB" id="A0A371IMM3"/>
<dbReference type="InterPro" id="IPR006059">
    <property type="entry name" value="SBP"/>
</dbReference>
<feature type="chain" id="PRO_5039071124" evidence="1">
    <location>
        <begin position="21"/>
        <end position="452"/>
    </location>
</feature>